<dbReference type="Proteomes" id="UP000242561">
    <property type="component" value="Chromosome"/>
</dbReference>
<accession>A0A1L3JBD4</accession>
<dbReference type="Gene3D" id="3.90.1140.10">
    <property type="entry name" value="Cyclic phosphodiesterase"/>
    <property type="match status" value="1"/>
</dbReference>
<keyword evidence="2" id="KW-1185">Reference proteome</keyword>
<dbReference type="InterPro" id="IPR009097">
    <property type="entry name" value="Cyclic_Pdiesterase"/>
</dbReference>
<dbReference type="STRING" id="1913578.LPB140_06175"/>
<name>A0A1L3JBD4_9SPHN</name>
<sequence>MNDELCPIILTAQFDAKNQAWANKLRQTHFPAERNYLDAHLTLFHHLPPHHQAEIFAMCKNLCAQYAPLNAQIDRLIHLGRGVAYHVDCPALVHLRQEMAHAFHGLLTQQDQHKPRLHITIQNKVIPAEAKNLLENLQADFTPRDMTITGFAAHAYKGGPWELLKKWQFRGQIRAG</sequence>
<dbReference type="Pfam" id="PF13563">
    <property type="entry name" value="2_5_RNA_ligase2"/>
    <property type="match status" value="1"/>
</dbReference>
<dbReference type="EMBL" id="CP018154">
    <property type="protein sequence ID" value="APG62445.1"/>
    <property type="molecule type" value="Genomic_DNA"/>
</dbReference>
<evidence type="ECO:0000313" key="1">
    <source>
        <dbReference type="EMBL" id="APG62445.1"/>
    </source>
</evidence>
<proteinExistence type="predicted"/>
<dbReference type="KEGG" id="sphl:LPB140_06175"/>
<dbReference type="SUPFAM" id="SSF55144">
    <property type="entry name" value="LigT-like"/>
    <property type="match status" value="1"/>
</dbReference>
<dbReference type="AlphaFoldDB" id="A0A1L3JBD4"/>
<organism evidence="1 2">
    <name type="scientific">Sphingorhabdus lutea</name>
    <dbReference type="NCBI Taxonomy" id="1913578"/>
    <lineage>
        <taxon>Bacteria</taxon>
        <taxon>Pseudomonadati</taxon>
        <taxon>Pseudomonadota</taxon>
        <taxon>Alphaproteobacteria</taxon>
        <taxon>Sphingomonadales</taxon>
        <taxon>Sphingomonadaceae</taxon>
        <taxon>Sphingorhabdus</taxon>
    </lineage>
</organism>
<dbReference type="OrthoDB" id="793003at2"/>
<evidence type="ECO:0008006" key="3">
    <source>
        <dbReference type="Google" id="ProtNLM"/>
    </source>
</evidence>
<reference evidence="1 2" key="1">
    <citation type="submission" date="2016-11" db="EMBL/GenBank/DDBJ databases">
        <title>Sphingorhabdus sp. LPB0140, isolated from marine environment.</title>
        <authorList>
            <person name="Kim E."/>
            <person name="Yi H."/>
        </authorList>
    </citation>
    <scope>NUCLEOTIDE SEQUENCE [LARGE SCALE GENOMIC DNA]</scope>
    <source>
        <strain evidence="1 2">LPB0140</strain>
    </source>
</reference>
<gene>
    <name evidence="1" type="ORF">LPB140_06175</name>
</gene>
<protein>
    <recommendedName>
        <fullName evidence="3">2'-5' RNA ligase family protein</fullName>
    </recommendedName>
</protein>
<evidence type="ECO:0000313" key="2">
    <source>
        <dbReference type="Proteomes" id="UP000242561"/>
    </source>
</evidence>